<feature type="transmembrane region" description="Helical" evidence="1">
    <location>
        <begin position="132"/>
        <end position="152"/>
    </location>
</feature>
<keyword evidence="1" id="KW-0812">Transmembrane</keyword>
<gene>
    <name evidence="2" type="ORF">GNP95_05605</name>
</gene>
<dbReference type="RefSeq" id="WP_330163269.1">
    <property type="nucleotide sequence ID" value="NZ_WNZW01000001.1"/>
</dbReference>
<organism evidence="2 3">
    <name type="scientific">Paenibacillus woosongensis</name>
    <dbReference type="NCBI Taxonomy" id="307580"/>
    <lineage>
        <taxon>Bacteria</taxon>
        <taxon>Bacillati</taxon>
        <taxon>Bacillota</taxon>
        <taxon>Bacilli</taxon>
        <taxon>Bacillales</taxon>
        <taxon>Paenibacillaceae</taxon>
        <taxon>Paenibacillus</taxon>
    </lineage>
</organism>
<dbReference type="AlphaFoldDB" id="A0A7X3CLV0"/>
<evidence type="ECO:0000313" key="3">
    <source>
        <dbReference type="Proteomes" id="UP000447876"/>
    </source>
</evidence>
<proteinExistence type="predicted"/>
<name>A0A7X3CLV0_9BACL</name>
<accession>A0A7X3CLV0</accession>
<feature type="transmembrane region" description="Helical" evidence="1">
    <location>
        <begin position="212"/>
        <end position="231"/>
    </location>
</feature>
<dbReference type="Proteomes" id="UP000447876">
    <property type="component" value="Unassembled WGS sequence"/>
</dbReference>
<dbReference type="InterPro" id="IPR021315">
    <property type="entry name" value="Gap/Sap"/>
</dbReference>
<dbReference type="EMBL" id="WNZW01000001">
    <property type="protein sequence ID" value="MUG44470.1"/>
    <property type="molecule type" value="Genomic_DNA"/>
</dbReference>
<comment type="caution">
    <text evidence="2">The sequence shown here is derived from an EMBL/GenBank/DDBJ whole genome shotgun (WGS) entry which is preliminary data.</text>
</comment>
<feature type="transmembrane region" description="Helical" evidence="1">
    <location>
        <begin position="54"/>
        <end position="74"/>
    </location>
</feature>
<dbReference type="Pfam" id="PF11139">
    <property type="entry name" value="SfLAP"/>
    <property type="match status" value="1"/>
</dbReference>
<keyword evidence="1" id="KW-1133">Transmembrane helix</keyword>
<feature type="transmembrane region" description="Helical" evidence="1">
    <location>
        <begin position="172"/>
        <end position="192"/>
    </location>
</feature>
<feature type="transmembrane region" description="Helical" evidence="1">
    <location>
        <begin position="94"/>
        <end position="111"/>
    </location>
</feature>
<dbReference type="PRINTS" id="PR00173">
    <property type="entry name" value="EDTRNSPORT"/>
</dbReference>
<feature type="transmembrane region" description="Helical" evidence="1">
    <location>
        <begin position="18"/>
        <end position="42"/>
    </location>
</feature>
<keyword evidence="1" id="KW-0472">Membrane</keyword>
<evidence type="ECO:0000256" key="1">
    <source>
        <dbReference type="SAM" id="Phobius"/>
    </source>
</evidence>
<reference evidence="2 3" key="1">
    <citation type="submission" date="2019-11" db="EMBL/GenBank/DDBJ databases">
        <title>Draft genome sequences of five Paenibacillus species of dairy origin.</title>
        <authorList>
            <person name="Olajide A.M."/>
            <person name="Chen S."/>
            <person name="Lapointe G."/>
        </authorList>
    </citation>
    <scope>NUCLEOTIDE SEQUENCE [LARGE SCALE GENOMIC DNA]</scope>
    <source>
        <strain evidence="2 3">12CR55</strain>
    </source>
</reference>
<sequence>MIEIIESLIPANIDFTTALLIIVLCAVIDILSPGVLAITAYILLIQKEKTASRLIVFLFSTQFCYFIMGILVYLGVGPILGIIESMANNQISSWFYTILGVAFVLISFYNPKKGMESRFLEWLPTQVSIRGMIILGIIVFAIEFTTALPYFYSILLMDGLAFHTGLSIGILLGYNAIMVLPSILLLIVFILCKNWIMNQLEQLRSKLVKAPLSSVLVGVAVIGAILFNIGIRGVLS</sequence>
<evidence type="ECO:0000313" key="2">
    <source>
        <dbReference type="EMBL" id="MUG44470.1"/>
    </source>
</evidence>
<protein>
    <submittedName>
        <fullName evidence="2">GAP family protein</fullName>
    </submittedName>
</protein>